<evidence type="ECO:0000313" key="3">
    <source>
        <dbReference type="Proteomes" id="UP001589587"/>
    </source>
</evidence>
<sequence>MAQIRPRITGRKSTGEKPSKFRDASGATVQIDPVAAKTLASSVVSSPVKRVSRLTGDVSVPELRTQIGYDGLRAAAVAAGRKEPSMRTLQRWVQRNHIPHAAVEEGAQRRASVERLGGVQVVAAMLQRSASSVYRWQSGKTNRLRGPAGVEMANAKTLDAMREAKAFNPDGTLRRAEVTVTATVEVRYNGQEGYEHRDRKLFRFAEDTTPMSPTDLWELGHALARGAFGDAVGVIERFASTAYPDNQASGGLSQYDDGNGFHFEEVHDIDIVWLR</sequence>
<feature type="region of interest" description="Disordered" evidence="1">
    <location>
        <begin position="1"/>
        <end position="26"/>
    </location>
</feature>
<name>A0ABV5XTT7_9NOCA</name>
<comment type="caution">
    <text evidence="2">The sequence shown here is derived from an EMBL/GenBank/DDBJ whole genome shotgun (WGS) entry which is preliminary data.</text>
</comment>
<accession>A0ABV5XTT7</accession>
<dbReference type="Proteomes" id="UP001589587">
    <property type="component" value="Unassembled WGS sequence"/>
</dbReference>
<dbReference type="RefSeq" id="WP_378377507.1">
    <property type="nucleotide sequence ID" value="NZ_JBHMAS010000108.1"/>
</dbReference>
<protein>
    <submittedName>
        <fullName evidence="2">Uncharacterized protein</fullName>
    </submittedName>
</protein>
<gene>
    <name evidence="2" type="ORF">ACFFQ6_37220</name>
</gene>
<reference evidence="2 3" key="1">
    <citation type="submission" date="2024-09" db="EMBL/GenBank/DDBJ databases">
        <authorList>
            <person name="Sun Q."/>
            <person name="Mori K."/>
        </authorList>
    </citation>
    <scope>NUCLEOTIDE SEQUENCE [LARGE SCALE GENOMIC DNA]</scope>
    <source>
        <strain evidence="2 3">JCM 11411</strain>
    </source>
</reference>
<feature type="compositionally biased region" description="Basic and acidic residues" evidence="1">
    <location>
        <begin position="13"/>
        <end position="23"/>
    </location>
</feature>
<dbReference type="EMBL" id="JBHMAS010000108">
    <property type="protein sequence ID" value="MFB9785347.1"/>
    <property type="molecule type" value="Genomic_DNA"/>
</dbReference>
<keyword evidence="3" id="KW-1185">Reference proteome</keyword>
<evidence type="ECO:0000256" key="1">
    <source>
        <dbReference type="SAM" id="MobiDB-lite"/>
    </source>
</evidence>
<proteinExistence type="predicted"/>
<organism evidence="2 3">
    <name type="scientific">Rhodococcus baikonurensis</name>
    <dbReference type="NCBI Taxonomy" id="172041"/>
    <lineage>
        <taxon>Bacteria</taxon>
        <taxon>Bacillati</taxon>
        <taxon>Actinomycetota</taxon>
        <taxon>Actinomycetes</taxon>
        <taxon>Mycobacteriales</taxon>
        <taxon>Nocardiaceae</taxon>
        <taxon>Rhodococcus</taxon>
        <taxon>Rhodococcus erythropolis group</taxon>
    </lineage>
</organism>
<evidence type="ECO:0000313" key="2">
    <source>
        <dbReference type="EMBL" id="MFB9785347.1"/>
    </source>
</evidence>